<feature type="transmembrane region" description="Helical" evidence="6">
    <location>
        <begin position="27"/>
        <end position="48"/>
    </location>
</feature>
<evidence type="ECO:0000256" key="2">
    <source>
        <dbReference type="ARBA" id="ARBA00005417"/>
    </source>
</evidence>
<keyword evidence="9" id="KW-1185">Reference proteome</keyword>
<dbReference type="PROSITE" id="PS50929">
    <property type="entry name" value="ABC_TM1F"/>
    <property type="match status" value="1"/>
</dbReference>
<evidence type="ECO:0000256" key="3">
    <source>
        <dbReference type="ARBA" id="ARBA00022692"/>
    </source>
</evidence>
<gene>
    <name evidence="8" type="ORF">NF27_DA00060</name>
</gene>
<keyword evidence="4 6" id="KW-1133">Transmembrane helix</keyword>
<dbReference type="InterPro" id="IPR039421">
    <property type="entry name" value="Type_1_exporter"/>
</dbReference>
<evidence type="ECO:0000256" key="4">
    <source>
        <dbReference type="ARBA" id="ARBA00022989"/>
    </source>
</evidence>
<dbReference type="AlphaFoldDB" id="A0A0C1MUG2"/>
<comment type="caution">
    <text evidence="8">The sequence shown here is derived from an EMBL/GenBank/DDBJ whole genome shotgun (WGS) entry which is preliminary data.</text>
</comment>
<keyword evidence="3 6" id="KW-0812">Transmembrane</keyword>
<comment type="subcellular location">
    <subcellularLocation>
        <location evidence="1">Cell membrane</location>
        <topology evidence="1">Multi-pass membrane protein</topology>
    </subcellularLocation>
</comment>
<feature type="domain" description="ABC transmembrane type-1" evidence="7">
    <location>
        <begin position="30"/>
        <end position="309"/>
    </location>
</feature>
<comment type="similarity">
    <text evidence="2">Belongs to the ABC transporter superfamily.</text>
</comment>
<dbReference type="GO" id="GO:0005524">
    <property type="term" value="F:ATP binding"/>
    <property type="evidence" value="ECO:0007669"/>
    <property type="project" value="InterPro"/>
</dbReference>
<dbReference type="InterPro" id="IPR036640">
    <property type="entry name" value="ABC1_TM_sf"/>
</dbReference>
<dbReference type="STRING" id="86105.NF27_DA00060"/>
<evidence type="ECO:0000313" key="9">
    <source>
        <dbReference type="Proteomes" id="UP000031258"/>
    </source>
</evidence>
<evidence type="ECO:0000313" key="8">
    <source>
        <dbReference type="EMBL" id="KIE05742.1"/>
    </source>
</evidence>
<dbReference type="Proteomes" id="UP000031258">
    <property type="component" value="Unassembled WGS sequence"/>
</dbReference>
<dbReference type="PANTHER" id="PTHR24221">
    <property type="entry name" value="ATP-BINDING CASSETTE SUB-FAMILY B"/>
    <property type="match status" value="1"/>
</dbReference>
<keyword evidence="5 6" id="KW-0472">Membrane</keyword>
<accession>A0A0C1MUG2</accession>
<dbReference type="SUPFAM" id="SSF90123">
    <property type="entry name" value="ABC transporter transmembrane region"/>
    <property type="match status" value="1"/>
</dbReference>
<evidence type="ECO:0000259" key="7">
    <source>
        <dbReference type="PROSITE" id="PS50929"/>
    </source>
</evidence>
<feature type="transmembrane region" description="Helical" evidence="6">
    <location>
        <begin position="173"/>
        <end position="192"/>
    </location>
</feature>
<feature type="transmembrane region" description="Helical" evidence="6">
    <location>
        <begin position="148"/>
        <end position="167"/>
    </location>
</feature>
<feature type="transmembrane region" description="Helical" evidence="6">
    <location>
        <begin position="68"/>
        <end position="90"/>
    </location>
</feature>
<dbReference type="Pfam" id="PF00664">
    <property type="entry name" value="ABC_membrane"/>
    <property type="match status" value="1"/>
</dbReference>
<name>A0A0C1MUG2_9RICK</name>
<dbReference type="InterPro" id="IPR011527">
    <property type="entry name" value="ABC1_TM_dom"/>
</dbReference>
<protein>
    <recommendedName>
        <fullName evidence="7">ABC transmembrane type-1 domain-containing protein</fullName>
    </recommendedName>
</protein>
<evidence type="ECO:0000256" key="6">
    <source>
        <dbReference type="SAM" id="Phobius"/>
    </source>
</evidence>
<dbReference type="GO" id="GO:0140359">
    <property type="term" value="F:ABC-type transporter activity"/>
    <property type="evidence" value="ECO:0007669"/>
    <property type="project" value="InterPro"/>
</dbReference>
<evidence type="ECO:0000256" key="1">
    <source>
        <dbReference type="ARBA" id="ARBA00004651"/>
    </source>
</evidence>
<dbReference type="Gene3D" id="1.20.1560.10">
    <property type="entry name" value="ABC transporter type 1, transmembrane domain"/>
    <property type="match status" value="1"/>
</dbReference>
<dbReference type="GO" id="GO:0005886">
    <property type="term" value="C:plasma membrane"/>
    <property type="evidence" value="ECO:0007669"/>
    <property type="project" value="UniProtKB-SubCell"/>
</dbReference>
<reference evidence="8 9" key="1">
    <citation type="submission" date="2014-11" db="EMBL/GenBank/DDBJ databases">
        <title>A Rickettsiales Symbiont of Amoebae With Ancient Features.</title>
        <authorList>
            <person name="Schulz F."/>
            <person name="Martijn J."/>
            <person name="Wascher F."/>
            <person name="Kostanjsek R."/>
            <person name="Ettema T.J."/>
            <person name="Horn M."/>
        </authorList>
    </citation>
    <scope>NUCLEOTIDE SEQUENCE [LARGE SCALE GENOMIC DNA]</scope>
    <source>
        <strain evidence="8 9">UWC36</strain>
    </source>
</reference>
<dbReference type="EMBL" id="JSWE01000077">
    <property type="protein sequence ID" value="KIE05742.1"/>
    <property type="molecule type" value="Genomic_DNA"/>
</dbReference>
<sequence length="340" mass="40027">MMNKENYIYLSIKYLLSLIKRQKFHELLSIAFITLFISTSNALVPIFYKYVIDEILVKQAQLVDRFTIAVVLFVGLYSIIFIASQVCWPIRKFLFSNFMLKLEQTMLEDIFKSLKAIDIQQTQLQSNGVVINYIDRGQHALRKLFMDFIYYSAHHFIKLVTILLVLIKMANIKYIAILSIFTLIYLLFTIHLQNKFPIYLEKVKYFRDKLSALTIDYLNHKQIKPQNLYIELLNRRQSEEKKLNLFICANKALQHFSYSFAIALIFCICANDLIREKITVGDMVMINSFAINFFNPIRSLGYLLEDFNKDIFDINNICLLIARNSFKGDKYTKMHLKLTS</sequence>
<evidence type="ECO:0000256" key="5">
    <source>
        <dbReference type="ARBA" id="ARBA00023136"/>
    </source>
</evidence>
<proteinExistence type="inferred from homology"/>
<dbReference type="PANTHER" id="PTHR24221:SF503">
    <property type="entry name" value="MITOCHONDRIAL POTASSIUM CHANNEL ATP-BINDING SUBUNIT"/>
    <property type="match status" value="1"/>
</dbReference>
<organism evidence="8 9">
    <name type="scientific">Candidatus Jidaibacter acanthamoebae</name>
    <dbReference type="NCBI Taxonomy" id="86105"/>
    <lineage>
        <taxon>Bacteria</taxon>
        <taxon>Pseudomonadati</taxon>
        <taxon>Pseudomonadota</taxon>
        <taxon>Alphaproteobacteria</taxon>
        <taxon>Rickettsiales</taxon>
        <taxon>Candidatus Midichloriaceae</taxon>
        <taxon>Candidatus Jidaibacter</taxon>
    </lineage>
</organism>